<dbReference type="Proteomes" id="UP000663760">
    <property type="component" value="Chromosome 9"/>
</dbReference>
<reference evidence="1" key="1">
    <citation type="submission" date="2020-02" db="EMBL/GenBank/DDBJ databases">
        <authorList>
            <person name="Scholz U."/>
            <person name="Mascher M."/>
            <person name="Fiebig A."/>
        </authorList>
    </citation>
    <scope>NUCLEOTIDE SEQUENCE</scope>
</reference>
<sequence length="81" mass="8535">MPRIRWDSGFLGNEKPMAPLGCREFDDFDINPPCQVPFMGRLDSAAAAGGGGGLIKSYGWVLRHCAAIGSLSGSLLSSAVH</sequence>
<gene>
    <name evidence="1" type="ORF">SI8410_09013126</name>
</gene>
<protein>
    <submittedName>
        <fullName evidence="1">Uncharacterized protein</fullName>
    </submittedName>
</protein>
<dbReference type="EMBL" id="LR746272">
    <property type="protein sequence ID" value="CAA7402448.1"/>
    <property type="molecule type" value="Genomic_DNA"/>
</dbReference>
<evidence type="ECO:0000313" key="2">
    <source>
        <dbReference type="Proteomes" id="UP000663760"/>
    </source>
</evidence>
<accession>A0A7I8KZE3</accession>
<proteinExistence type="predicted"/>
<keyword evidence="2" id="KW-1185">Reference proteome</keyword>
<evidence type="ECO:0000313" key="1">
    <source>
        <dbReference type="EMBL" id="CAA7402448.1"/>
    </source>
</evidence>
<organism evidence="1 2">
    <name type="scientific">Spirodela intermedia</name>
    <name type="common">Intermediate duckweed</name>
    <dbReference type="NCBI Taxonomy" id="51605"/>
    <lineage>
        <taxon>Eukaryota</taxon>
        <taxon>Viridiplantae</taxon>
        <taxon>Streptophyta</taxon>
        <taxon>Embryophyta</taxon>
        <taxon>Tracheophyta</taxon>
        <taxon>Spermatophyta</taxon>
        <taxon>Magnoliopsida</taxon>
        <taxon>Liliopsida</taxon>
        <taxon>Araceae</taxon>
        <taxon>Lemnoideae</taxon>
        <taxon>Spirodela</taxon>
    </lineage>
</organism>
<dbReference type="AlphaFoldDB" id="A0A7I8KZE3"/>
<name>A0A7I8KZE3_SPIIN</name>